<evidence type="ECO:0000313" key="2">
    <source>
        <dbReference type="Proteomes" id="UP000827872"/>
    </source>
</evidence>
<organism evidence="1 2">
    <name type="scientific">Sphaerodactylus townsendi</name>
    <dbReference type="NCBI Taxonomy" id="933632"/>
    <lineage>
        <taxon>Eukaryota</taxon>
        <taxon>Metazoa</taxon>
        <taxon>Chordata</taxon>
        <taxon>Craniata</taxon>
        <taxon>Vertebrata</taxon>
        <taxon>Euteleostomi</taxon>
        <taxon>Lepidosauria</taxon>
        <taxon>Squamata</taxon>
        <taxon>Bifurcata</taxon>
        <taxon>Gekkota</taxon>
        <taxon>Sphaerodactylidae</taxon>
        <taxon>Sphaerodactylus</taxon>
    </lineage>
</organism>
<evidence type="ECO:0000313" key="1">
    <source>
        <dbReference type="EMBL" id="KAH7989532.1"/>
    </source>
</evidence>
<protein>
    <submittedName>
        <fullName evidence="1">Uncharacterized protein</fullName>
    </submittedName>
</protein>
<keyword evidence="2" id="KW-1185">Reference proteome</keyword>
<reference evidence="1" key="1">
    <citation type="submission" date="2021-08" db="EMBL/GenBank/DDBJ databases">
        <title>The first chromosome-level gecko genome reveals the dynamic sex chromosomes of Neotropical dwarf geckos (Sphaerodactylidae: Sphaerodactylus).</title>
        <authorList>
            <person name="Pinto B.J."/>
            <person name="Keating S.E."/>
            <person name="Gamble T."/>
        </authorList>
    </citation>
    <scope>NUCLEOTIDE SEQUENCE</scope>
    <source>
        <strain evidence="1">TG3544</strain>
    </source>
</reference>
<dbReference type="Proteomes" id="UP000827872">
    <property type="component" value="Linkage Group LG14"/>
</dbReference>
<sequence length="1793" mass="196993">MGLCHRELWLWLLWAGVHVAGLLPQPPRGEVCYQFVRWPQGFPAAQAWCWLHGGSLLLSWDQHARAFLQQSLNRGSKSWVAPHAEVPPEQDWGARGQGRSPVCQSIVRIEDQFWARKSACFEKLPFVCQYGPHRLRREAPSPQQRRHPCTVRCSPRQRARATPGPTREPVAASQSFRPGIPNHPQSDGPTDTSSAPWRPTVQPATGTWHSPDPGLELSPQTWPGHHQGSLDQHQPSTSAASRAHLQPSTWPPGSPQPLQTPYEGPSTPDASSSPGPGTQPQPTTKGLGSPQTHSAVGSSSLGPQDVPPEVKGQALERLVCQFNQSVETVGHPLAVERASQALRDLTSPSASLSEDDQVQASRTLQFLSSQLLVEPRSSNWSYPGLAAAASSLFQSLGNLLVAVGTNTSSSSGSKQQRAVLAQALVALPLIQAGLLLGNSSAEACVTVASPALSTILSRRSATSLPHSSFHLAQPKPLTVTFPAASSLAPMLSQHSQALLQVQVASFAGDPFRSLSEKAMASVASVALRASEGPVSLHDLPEEIEIALGEEGEAEGSACWLNGSRGHFEVEVNVTSLEDALLVSVRPAAPPLQITLCLAPLSRAHSNSCLLNTTLPKHRWQEEGAYVWVVPPEDLRLLGLGPCSLSTEVAPQPRGPANFSVTVARMGCYHWATQAQAWTSHGCRVGPQSTLQRTHCLCSHLSFFGRLFLVVPHVVDLRRVDQLLSRVGQNPAGLALLCSLLLAYGALLLWALRRQKVDVGKVKVTALADNASSACCRYLVQVFTGYRRGAATSAKVVLTLYGAEGRSEPHLLQHPQAPSFQTGGMDAFLLTTWRPLGTLHSARLWHDNSGASPRCDLAAQKKWYFLCNCWLAVDLEEGQVDKVFVAASERELRSFGNLFWTGLVEKLSQEHLWLSVVTCSAWSPFTRVQRLSCCLALLLCSMLINIMFWKGPVEEMHQPGPFVVTWRDMVVSLQAAVLLMPFHLLIVHIFRLVRPPALQLLPPPVDPRLSHPATVPSRPLPTTLSIQQELTETVGFLYKNPLCCCQELSEFPGTWKQVPELVAGLCVLVRSSLQQLQEPETLKQERSGSLHSYLGHVVSDLEAQLCSLDGGNLPNPDDYLQARNQLHRLRQQLEQQRCQLGAEQLSQLSSFPTEAPAEHRAPCCSGLPRRLRFLCWLVVASAGLGAGFFTVLYSLQLSRAQATHWVTSMVLSVLQSLFLMQPLKVLAMTGIFSLMQRRELWQDKGQEQMLQWALGLTGGPLPPASPGSRDRISDTIYRPPALRSAVQPKERAVKEKMLFSLVREIVVQLLFLAALMVLCYAERSPSEFYLNDALQRSFLSQVGGILTLEHLQDWARHTLLPSIYRDSEGFATMDANSFLVGSVRLRQIRAPEKLGPAVLLPPQELSAASQEDSGCPNWGSGDRAQAAAWVYQSETTLQEYPTWGKFAIYPGGGYVADLGTNASHANRTLRALARDKWLDSCTQAVFVEFTVYNANVNLFCAVTVMLESNGIGKGAFASSTALQILRLYPNSQMFVPLACAQLTFLLLLLYYVVVQGLSLKQKRWNYWRTKGTLLDAFSVLISLTAVGLYVRRQLLAAKVLREHRQDRTRFVRISEMVEADSALTYLIAFLVALTTIKLWNLLRLNPRMHLITRTLQKAWDQILGFLVTLLVLLTGYAFACNLLFGWSIFNFKTFLDSAVTIVGLLAGIFNYETVLALDPVLGSLLLATSVLSMVFVIINLLVSVLLTIFSSEMKALKQVSKEETMMKLIQLKISSLLGIRQWAPTSAEEGNAQD</sequence>
<dbReference type="EMBL" id="CM037627">
    <property type="protein sequence ID" value="KAH7989532.1"/>
    <property type="molecule type" value="Genomic_DNA"/>
</dbReference>
<gene>
    <name evidence="1" type="ORF">K3G42_010741</name>
</gene>
<name>A0ACB8EAG8_9SAUR</name>
<comment type="caution">
    <text evidence="1">The sequence shown here is derived from an EMBL/GenBank/DDBJ whole genome shotgun (WGS) entry which is preliminary data.</text>
</comment>
<proteinExistence type="predicted"/>
<accession>A0ACB8EAG8</accession>